<dbReference type="OrthoDB" id="66095at2759"/>
<dbReference type="HOGENOM" id="CLU_041809_0_0_1"/>
<dbReference type="KEGG" id="tmn:UCRPA7_2859"/>
<keyword evidence="3" id="KW-1185">Reference proteome</keyword>
<organism evidence="2 3">
    <name type="scientific">Phaeoacremonium minimum (strain UCR-PA7)</name>
    <name type="common">Esca disease fungus</name>
    <name type="synonym">Togninia minima</name>
    <dbReference type="NCBI Taxonomy" id="1286976"/>
    <lineage>
        <taxon>Eukaryota</taxon>
        <taxon>Fungi</taxon>
        <taxon>Dikarya</taxon>
        <taxon>Ascomycota</taxon>
        <taxon>Pezizomycotina</taxon>
        <taxon>Sordariomycetes</taxon>
        <taxon>Sordariomycetidae</taxon>
        <taxon>Togniniales</taxon>
        <taxon>Togniniaceae</taxon>
        <taxon>Phaeoacremonium</taxon>
    </lineage>
</organism>
<dbReference type="EMBL" id="KB932984">
    <property type="protein sequence ID" value="EOO01696.1"/>
    <property type="molecule type" value="Genomic_DNA"/>
</dbReference>
<feature type="region of interest" description="Disordered" evidence="1">
    <location>
        <begin position="16"/>
        <end position="35"/>
    </location>
</feature>
<feature type="region of interest" description="Disordered" evidence="1">
    <location>
        <begin position="191"/>
        <end position="246"/>
    </location>
</feature>
<gene>
    <name evidence="2" type="ORF">UCRPA7_2859</name>
</gene>
<accession>R8BQR0</accession>
<sequence>MFPQIFRHRGRIGQPGFVRPAEKAAEPASEPDAPSFEPKAIDVVIVKEMLQKKLPPELINTVLDHAEYWPHTTSVTSFENLPEGKLKVLSGRSERENVFVIRSLPLGFVKSTQFDGEYITKALDPRSLSSEYSVEQFQKWIGNSVPTLEHPCRKIVFTIHSHDQGWGGNRTDTGTYHGSWTWFEPGIERFDAGGAGENNLKSSPSSKPNSMLATEQPPLSEQVSSINPATSTEDLESPSDDSSMDQALLTPDYSEVSEPMQLNETVLDTTSLRPIMPLLEPPSSNEDPSTRRFHHDLLPSNMRIQCNMTAKKDTKAYRVQWSWTDNIDPDSPQGDELEKQGRGRATGTGEFVRNLKLGDVVTVWAKARFPMWVNHVEKVQIDVYWAL</sequence>
<reference evidence="3" key="1">
    <citation type="journal article" date="2013" name="Genome Announc.">
        <title>Draft genome sequence of the ascomycete Phaeoacremonium aleophilum strain UCR-PA7, a causal agent of the esca disease complex in grapevines.</title>
        <authorList>
            <person name="Blanco-Ulate B."/>
            <person name="Rolshausen P."/>
            <person name="Cantu D."/>
        </authorList>
    </citation>
    <scope>NUCLEOTIDE SEQUENCE [LARGE SCALE GENOMIC DNA]</scope>
    <source>
        <strain evidence="3">UCR-PA7</strain>
    </source>
</reference>
<name>R8BQR0_PHAM7</name>
<evidence type="ECO:0000313" key="3">
    <source>
        <dbReference type="Proteomes" id="UP000014074"/>
    </source>
</evidence>
<feature type="region of interest" description="Disordered" evidence="1">
    <location>
        <begin position="324"/>
        <end position="345"/>
    </location>
</feature>
<feature type="compositionally biased region" description="Low complexity" evidence="1">
    <location>
        <begin position="198"/>
        <end position="210"/>
    </location>
</feature>
<feature type="compositionally biased region" description="Low complexity" evidence="1">
    <location>
        <begin position="26"/>
        <end position="35"/>
    </location>
</feature>
<dbReference type="eggNOG" id="ENOG502S9BI">
    <property type="taxonomic scope" value="Eukaryota"/>
</dbReference>
<feature type="compositionally biased region" description="Polar residues" evidence="1">
    <location>
        <begin position="211"/>
        <end position="232"/>
    </location>
</feature>
<evidence type="ECO:0000313" key="2">
    <source>
        <dbReference type="EMBL" id="EOO01696.1"/>
    </source>
</evidence>
<dbReference type="RefSeq" id="XP_007913638.1">
    <property type="nucleotide sequence ID" value="XM_007915447.1"/>
</dbReference>
<protein>
    <submittedName>
        <fullName evidence="2">Uncharacterized protein</fullName>
    </submittedName>
</protein>
<dbReference type="AlphaFoldDB" id="R8BQR0"/>
<proteinExistence type="predicted"/>
<dbReference type="Proteomes" id="UP000014074">
    <property type="component" value="Unassembled WGS sequence"/>
</dbReference>
<dbReference type="GeneID" id="19323150"/>
<evidence type="ECO:0000256" key="1">
    <source>
        <dbReference type="SAM" id="MobiDB-lite"/>
    </source>
</evidence>
<feature type="compositionally biased region" description="Acidic residues" evidence="1">
    <location>
        <begin position="233"/>
        <end position="243"/>
    </location>
</feature>